<dbReference type="PANTHER" id="PTHR34584">
    <property type="entry name" value="NA(+)/H(+) ANTIPORTER SUBUNIT E1"/>
    <property type="match status" value="1"/>
</dbReference>
<dbReference type="GO" id="GO:0005886">
    <property type="term" value="C:plasma membrane"/>
    <property type="evidence" value="ECO:0007669"/>
    <property type="project" value="UniProtKB-SubCell"/>
</dbReference>
<gene>
    <name evidence="8" type="ORF">ANPL_03650</name>
</gene>
<evidence type="ECO:0000256" key="2">
    <source>
        <dbReference type="ARBA" id="ARBA00006228"/>
    </source>
</evidence>
<dbReference type="Proteomes" id="UP000500930">
    <property type="component" value="Chromosome"/>
</dbReference>
<evidence type="ECO:0000256" key="5">
    <source>
        <dbReference type="ARBA" id="ARBA00022989"/>
    </source>
</evidence>
<dbReference type="Pfam" id="PF01899">
    <property type="entry name" value="MNHE"/>
    <property type="match status" value="1"/>
</dbReference>
<comment type="subcellular location">
    <subcellularLocation>
        <location evidence="1">Cell membrane</location>
        <topology evidence="1">Multi-pass membrane protein</topology>
    </subcellularLocation>
</comment>
<dbReference type="EMBL" id="CP046391">
    <property type="protein sequence ID" value="QJC27781.1"/>
    <property type="molecule type" value="Genomic_DNA"/>
</dbReference>
<sequence length="185" mass="20545">MLELLAHCCIMSWAYIGIYMGKLWICAVHMLFWVALSGRFDQFFLSSGAVCSVLVVVLRNRLDAAVPKDNYSAHPCFQSSRPLVVAKKLLQYCCWLGWQIILSAWFVTKAGFRSKTLCSPVITTMSVPHNNGLELFMLTNSVTATPGTVGMTSMPDGRVRVLALDRSLLGGVLEISGKIRRIFHS</sequence>
<keyword evidence="6 7" id="KW-0472">Membrane</keyword>
<accession>A0A858PYU4</accession>
<evidence type="ECO:0000256" key="3">
    <source>
        <dbReference type="ARBA" id="ARBA00022475"/>
    </source>
</evidence>
<dbReference type="InterPro" id="IPR002758">
    <property type="entry name" value="Cation_antiport_E"/>
</dbReference>
<dbReference type="GO" id="GO:0008324">
    <property type="term" value="F:monoatomic cation transmembrane transporter activity"/>
    <property type="evidence" value="ECO:0007669"/>
    <property type="project" value="InterPro"/>
</dbReference>
<dbReference type="KEGG" id="aplt:ANPL_03650"/>
<evidence type="ECO:0000313" key="8">
    <source>
        <dbReference type="EMBL" id="QJC27781.1"/>
    </source>
</evidence>
<evidence type="ECO:0000256" key="7">
    <source>
        <dbReference type="SAM" id="Phobius"/>
    </source>
</evidence>
<keyword evidence="5 7" id="KW-1133">Transmembrane helix</keyword>
<keyword evidence="3" id="KW-1003">Cell membrane</keyword>
<evidence type="ECO:0000256" key="1">
    <source>
        <dbReference type="ARBA" id="ARBA00004651"/>
    </source>
</evidence>
<evidence type="ECO:0000313" key="9">
    <source>
        <dbReference type="Proteomes" id="UP000500930"/>
    </source>
</evidence>
<keyword evidence="9" id="KW-1185">Reference proteome</keyword>
<dbReference type="AlphaFoldDB" id="A0A858PYU4"/>
<comment type="similarity">
    <text evidence="2">Belongs to the CPA3 antiporters (TC 2.A.63) subunit E family.</text>
</comment>
<name>A0A858PYU4_9RICK</name>
<reference evidence="8 9" key="1">
    <citation type="journal article" date="2020" name="Pathogens">
        <title>First Whole Genome Sequence of Anaplasma platys, an Obligate Intracellular Rickettsial Pathogen of Dogs.</title>
        <authorList>
            <person name="Llanes A."/>
            <person name="Rajeev S."/>
        </authorList>
    </citation>
    <scope>NUCLEOTIDE SEQUENCE [LARGE SCALE GENOMIC DNA]</scope>
    <source>
        <strain evidence="8 9">S3</strain>
    </source>
</reference>
<evidence type="ECO:0000256" key="4">
    <source>
        <dbReference type="ARBA" id="ARBA00022692"/>
    </source>
</evidence>
<dbReference type="PANTHER" id="PTHR34584:SF1">
    <property type="entry name" value="NA(+)_H(+) ANTIPORTER SUBUNIT E1"/>
    <property type="match status" value="1"/>
</dbReference>
<evidence type="ECO:0000256" key="6">
    <source>
        <dbReference type="ARBA" id="ARBA00023136"/>
    </source>
</evidence>
<organism evidence="8 9">
    <name type="scientific">Anaplasma platys</name>
    <dbReference type="NCBI Taxonomy" id="949"/>
    <lineage>
        <taxon>Bacteria</taxon>
        <taxon>Pseudomonadati</taxon>
        <taxon>Pseudomonadota</taxon>
        <taxon>Alphaproteobacteria</taxon>
        <taxon>Rickettsiales</taxon>
        <taxon>Anaplasmataceae</taxon>
        <taxon>Anaplasma</taxon>
    </lineage>
</organism>
<feature type="transmembrane region" description="Helical" evidence="7">
    <location>
        <begin position="12"/>
        <end position="36"/>
    </location>
</feature>
<proteinExistence type="inferred from homology"/>
<protein>
    <submittedName>
        <fullName evidence="8">Na+/H+ antiporter subunit E</fullName>
    </submittedName>
</protein>
<keyword evidence="4 7" id="KW-0812">Transmembrane</keyword>